<dbReference type="Gene3D" id="1.20.1440.120">
    <property type="entry name" value="Recombination protein O, C-terminal domain"/>
    <property type="match status" value="1"/>
</dbReference>
<accession>A0A1S8MR91</accession>
<keyword evidence="3 7" id="KW-0227">DNA damage</keyword>
<evidence type="ECO:0000256" key="2">
    <source>
        <dbReference type="ARBA" id="ARBA00021310"/>
    </source>
</evidence>
<name>A0A1S8MR91_CLOSA</name>
<evidence type="ECO:0000256" key="4">
    <source>
        <dbReference type="ARBA" id="ARBA00023172"/>
    </source>
</evidence>
<dbReference type="InterPro" id="IPR003717">
    <property type="entry name" value="RecO"/>
</dbReference>
<dbReference type="InterPro" id="IPR042242">
    <property type="entry name" value="RecO_C"/>
</dbReference>
<dbReference type="SUPFAM" id="SSF50249">
    <property type="entry name" value="Nucleic acid-binding proteins"/>
    <property type="match status" value="1"/>
</dbReference>
<dbReference type="EMBL" id="LZYZ01000009">
    <property type="protein sequence ID" value="OOM06706.1"/>
    <property type="molecule type" value="Genomic_DNA"/>
</dbReference>
<dbReference type="Pfam" id="PF02565">
    <property type="entry name" value="RecO_C"/>
    <property type="match status" value="1"/>
</dbReference>
<evidence type="ECO:0000313" key="9">
    <source>
        <dbReference type="EMBL" id="OOM06706.1"/>
    </source>
</evidence>
<comment type="similarity">
    <text evidence="1 7">Belongs to the RecO family.</text>
</comment>
<dbReference type="InterPro" id="IPR012340">
    <property type="entry name" value="NA-bd_OB-fold"/>
</dbReference>
<dbReference type="AlphaFoldDB" id="A0A1S8MR91"/>
<evidence type="ECO:0000256" key="5">
    <source>
        <dbReference type="ARBA" id="ARBA00023204"/>
    </source>
</evidence>
<dbReference type="GO" id="GO:0006310">
    <property type="term" value="P:DNA recombination"/>
    <property type="evidence" value="ECO:0007669"/>
    <property type="project" value="UniProtKB-UniRule"/>
</dbReference>
<evidence type="ECO:0000256" key="7">
    <source>
        <dbReference type="HAMAP-Rule" id="MF_00201"/>
    </source>
</evidence>
<keyword evidence="5 7" id="KW-0234">DNA repair</keyword>
<comment type="caution">
    <text evidence="9">The sequence shown here is derived from an EMBL/GenBank/DDBJ whole genome shotgun (WGS) entry which is preliminary data.</text>
</comment>
<dbReference type="GO" id="GO:0043590">
    <property type="term" value="C:bacterial nucleoid"/>
    <property type="evidence" value="ECO:0007669"/>
    <property type="project" value="TreeGrafter"/>
</dbReference>
<evidence type="ECO:0000259" key="8">
    <source>
        <dbReference type="Pfam" id="PF11967"/>
    </source>
</evidence>
<dbReference type="Proteomes" id="UP000191154">
    <property type="component" value="Unassembled WGS sequence"/>
</dbReference>
<organism evidence="9 10">
    <name type="scientific">Clostridium saccharobutylicum</name>
    <dbReference type="NCBI Taxonomy" id="169679"/>
    <lineage>
        <taxon>Bacteria</taxon>
        <taxon>Bacillati</taxon>
        <taxon>Bacillota</taxon>
        <taxon>Clostridia</taxon>
        <taxon>Eubacteriales</taxon>
        <taxon>Clostridiaceae</taxon>
        <taxon>Clostridium</taxon>
    </lineage>
</organism>
<comment type="function">
    <text evidence="7">Involved in DNA repair and RecF pathway recombination.</text>
</comment>
<evidence type="ECO:0000256" key="3">
    <source>
        <dbReference type="ARBA" id="ARBA00022763"/>
    </source>
</evidence>
<evidence type="ECO:0000256" key="6">
    <source>
        <dbReference type="ARBA" id="ARBA00033409"/>
    </source>
</evidence>
<keyword evidence="4 7" id="KW-0233">DNA recombination</keyword>
<dbReference type="InterPro" id="IPR022572">
    <property type="entry name" value="DNA_rep/recomb_RecO_N"/>
</dbReference>
<sequence length="249" mass="28577">MIDLSVFETKAVIIKTQDFKENDKLVWFYTEKLGKITAVVRGAKRSKSKFLALTLPLCYGEYMVYKGKNLYTLQEGKILNSFQGLLDNLNKLTYSSYLCELIDIACTESEISNEIFRNLVTTLYLLSTDALDYELLIRSFELKLLRSTGYNLTLDNCSICRKKISSANYISLSYYGGVCDECPKEHGLYISKGAYNSLRFLMNISVDKLYRLNLSTEVKAEIEKVTTFLISNNYAKKPKSLEMLKFIKE</sequence>
<dbReference type="InterPro" id="IPR037278">
    <property type="entry name" value="ARFGAP/RecO"/>
</dbReference>
<reference evidence="9 10" key="1">
    <citation type="submission" date="2016-05" db="EMBL/GenBank/DDBJ databases">
        <title>Microbial solvent formation.</title>
        <authorList>
            <person name="Poehlein A."/>
            <person name="Montoya Solano J.D."/>
            <person name="Flitsch S."/>
            <person name="Krabben P."/>
            <person name="Duerre P."/>
            <person name="Daniel R."/>
        </authorList>
    </citation>
    <scope>NUCLEOTIDE SEQUENCE [LARGE SCALE GENOMIC DNA]</scope>
    <source>
        <strain evidence="9 10">L1-8</strain>
    </source>
</reference>
<protein>
    <recommendedName>
        <fullName evidence="2 7">DNA repair protein RecO</fullName>
    </recommendedName>
    <alternativeName>
        <fullName evidence="6 7">Recombination protein O</fullName>
    </alternativeName>
</protein>
<evidence type="ECO:0000313" key="10">
    <source>
        <dbReference type="Proteomes" id="UP000191154"/>
    </source>
</evidence>
<dbReference type="STRING" id="169679.CSACC_10940"/>
<dbReference type="PANTHER" id="PTHR33991">
    <property type="entry name" value="DNA REPAIR PROTEIN RECO"/>
    <property type="match status" value="1"/>
</dbReference>
<evidence type="ECO:0000256" key="1">
    <source>
        <dbReference type="ARBA" id="ARBA00007452"/>
    </source>
</evidence>
<dbReference type="PANTHER" id="PTHR33991:SF1">
    <property type="entry name" value="DNA REPAIR PROTEIN RECO"/>
    <property type="match status" value="1"/>
</dbReference>
<dbReference type="HAMAP" id="MF_00201">
    <property type="entry name" value="RecO"/>
    <property type="match status" value="1"/>
</dbReference>
<dbReference type="SUPFAM" id="SSF57863">
    <property type="entry name" value="ArfGap/RecO-like zinc finger"/>
    <property type="match status" value="1"/>
</dbReference>
<gene>
    <name evidence="7 9" type="primary">recO</name>
    <name evidence="9" type="ORF">CLOSAC_41340</name>
</gene>
<dbReference type="RefSeq" id="WP_077867124.1">
    <property type="nucleotide sequence ID" value="NZ_LZYZ01000009.1"/>
</dbReference>
<dbReference type="Gene3D" id="2.40.50.140">
    <property type="entry name" value="Nucleic acid-binding proteins"/>
    <property type="match status" value="1"/>
</dbReference>
<dbReference type="Pfam" id="PF11967">
    <property type="entry name" value="RecO_N"/>
    <property type="match status" value="1"/>
</dbReference>
<proteinExistence type="inferred from homology"/>
<dbReference type="NCBIfam" id="TIGR00613">
    <property type="entry name" value="reco"/>
    <property type="match status" value="1"/>
</dbReference>
<dbReference type="GO" id="GO:0006302">
    <property type="term" value="P:double-strand break repair"/>
    <property type="evidence" value="ECO:0007669"/>
    <property type="project" value="TreeGrafter"/>
</dbReference>
<feature type="domain" description="DNA replication/recombination mediator RecO N-terminal" evidence="8">
    <location>
        <begin position="7"/>
        <end position="82"/>
    </location>
</feature>